<dbReference type="EMBL" id="REGN01002320">
    <property type="protein sequence ID" value="RNA28905.1"/>
    <property type="molecule type" value="Genomic_DNA"/>
</dbReference>
<keyword evidence="3" id="KW-1185">Reference proteome</keyword>
<name>A0A3M7RZW9_BRAPC</name>
<sequence>MTSLVILNLSCEFSFLNKFFLPKHLTLILILFFNGCIGRTILTLIDPFNIIADNISMPCQKTSIIKSSICKIYFKIPKLVRYGWGAAPSI</sequence>
<keyword evidence="1" id="KW-0812">Transmembrane</keyword>
<gene>
    <name evidence="2" type="ORF">BpHYR1_038076</name>
</gene>
<evidence type="ECO:0000313" key="2">
    <source>
        <dbReference type="EMBL" id="RNA28905.1"/>
    </source>
</evidence>
<evidence type="ECO:0000313" key="3">
    <source>
        <dbReference type="Proteomes" id="UP000276133"/>
    </source>
</evidence>
<keyword evidence="1" id="KW-1133">Transmembrane helix</keyword>
<dbReference type="Proteomes" id="UP000276133">
    <property type="component" value="Unassembled WGS sequence"/>
</dbReference>
<dbReference type="AlphaFoldDB" id="A0A3M7RZW9"/>
<comment type="caution">
    <text evidence="2">The sequence shown here is derived from an EMBL/GenBank/DDBJ whole genome shotgun (WGS) entry which is preliminary data.</text>
</comment>
<feature type="transmembrane region" description="Helical" evidence="1">
    <location>
        <begin position="25"/>
        <end position="45"/>
    </location>
</feature>
<accession>A0A3M7RZW9</accession>
<protein>
    <submittedName>
        <fullName evidence="2">Uncharacterized protein</fullName>
    </submittedName>
</protein>
<organism evidence="2 3">
    <name type="scientific">Brachionus plicatilis</name>
    <name type="common">Marine rotifer</name>
    <name type="synonym">Brachionus muelleri</name>
    <dbReference type="NCBI Taxonomy" id="10195"/>
    <lineage>
        <taxon>Eukaryota</taxon>
        <taxon>Metazoa</taxon>
        <taxon>Spiralia</taxon>
        <taxon>Gnathifera</taxon>
        <taxon>Rotifera</taxon>
        <taxon>Eurotatoria</taxon>
        <taxon>Monogononta</taxon>
        <taxon>Pseudotrocha</taxon>
        <taxon>Ploima</taxon>
        <taxon>Brachionidae</taxon>
        <taxon>Brachionus</taxon>
    </lineage>
</organism>
<evidence type="ECO:0000256" key="1">
    <source>
        <dbReference type="SAM" id="Phobius"/>
    </source>
</evidence>
<keyword evidence="1" id="KW-0472">Membrane</keyword>
<reference evidence="2 3" key="1">
    <citation type="journal article" date="2018" name="Sci. Rep.">
        <title>Genomic signatures of local adaptation to the degree of environmental predictability in rotifers.</title>
        <authorList>
            <person name="Franch-Gras L."/>
            <person name="Hahn C."/>
            <person name="Garcia-Roger E.M."/>
            <person name="Carmona M.J."/>
            <person name="Serra M."/>
            <person name="Gomez A."/>
        </authorList>
    </citation>
    <scope>NUCLEOTIDE SEQUENCE [LARGE SCALE GENOMIC DNA]</scope>
    <source>
        <strain evidence="2">HYR1</strain>
    </source>
</reference>
<proteinExistence type="predicted"/>